<dbReference type="AlphaFoldDB" id="C0JZZ0"/>
<dbReference type="Gene3D" id="3.40.950.10">
    <property type="entry name" value="Fe-only Hydrogenase (Larger Subunit), Chain L, domain 3"/>
    <property type="match status" value="1"/>
</dbReference>
<proteinExistence type="predicted"/>
<evidence type="ECO:0000256" key="1">
    <source>
        <dbReference type="ARBA" id="ARBA00022485"/>
    </source>
</evidence>
<feature type="domain" description="4Fe-4S ferredoxin-type" evidence="5">
    <location>
        <begin position="14"/>
        <end position="43"/>
    </location>
</feature>
<dbReference type="InterPro" id="IPR017900">
    <property type="entry name" value="4Fe4S_Fe_S_CS"/>
</dbReference>
<dbReference type="EMBL" id="FJ529691">
    <property type="protein sequence ID" value="ACM91020.1"/>
    <property type="molecule type" value="Genomic_DNA"/>
</dbReference>
<dbReference type="Pfam" id="PF04060">
    <property type="entry name" value="FeS"/>
    <property type="match status" value="1"/>
</dbReference>
<evidence type="ECO:0000256" key="2">
    <source>
        <dbReference type="ARBA" id="ARBA00022723"/>
    </source>
</evidence>
<keyword evidence="3" id="KW-0408">Iron</keyword>
<evidence type="ECO:0000259" key="5">
    <source>
        <dbReference type="PROSITE" id="PS51379"/>
    </source>
</evidence>
<dbReference type="GO" id="GO:0051539">
    <property type="term" value="F:4 iron, 4 sulfur cluster binding"/>
    <property type="evidence" value="ECO:0007669"/>
    <property type="project" value="UniProtKB-KW"/>
</dbReference>
<keyword evidence="2" id="KW-0479">Metal-binding</keyword>
<dbReference type="SUPFAM" id="SSF53920">
    <property type="entry name" value="Fe-only hydrogenase"/>
    <property type="match status" value="1"/>
</dbReference>
<name>C0JZZ0_9BACT</name>
<dbReference type="Pfam" id="PF02906">
    <property type="entry name" value="Fe_hyd_lg_C"/>
    <property type="match status" value="1"/>
</dbReference>
<dbReference type="SUPFAM" id="SSF54862">
    <property type="entry name" value="4Fe-4S ferredoxins"/>
    <property type="match status" value="1"/>
</dbReference>
<dbReference type="Pfam" id="PF12838">
    <property type="entry name" value="Fer4_7"/>
    <property type="match status" value="1"/>
</dbReference>
<organism evidence="7">
    <name type="scientific">uncultured bacterium URE4</name>
    <dbReference type="NCBI Taxonomy" id="581112"/>
    <lineage>
        <taxon>Bacteria</taxon>
        <taxon>environmental samples</taxon>
    </lineage>
</organism>
<dbReference type="PROSITE" id="PS51379">
    <property type="entry name" value="4FE4S_FER_2"/>
    <property type="match status" value="1"/>
</dbReference>
<dbReference type="InterPro" id="IPR009016">
    <property type="entry name" value="Fe_hydrogenase"/>
</dbReference>
<accession>C0JZZ0</accession>
<dbReference type="Gene3D" id="3.30.70.20">
    <property type="match status" value="1"/>
</dbReference>
<dbReference type="GO" id="GO:0046872">
    <property type="term" value="F:metal ion binding"/>
    <property type="evidence" value="ECO:0007669"/>
    <property type="project" value="UniProtKB-KW"/>
</dbReference>
<evidence type="ECO:0000256" key="3">
    <source>
        <dbReference type="ARBA" id="ARBA00023004"/>
    </source>
</evidence>
<dbReference type="PROSITE" id="PS51656">
    <property type="entry name" value="4FE4S"/>
    <property type="match status" value="1"/>
</dbReference>
<dbReference type="PANTHER" id="PTHR43560">
    <property type="entry name" value="ION-TRANSLOCATING OXIDOREDUCTASE COMPLEX SUBUNIT B"/>
    <property type="match status" value="1"/>
</dbReference>
<dbReference type="PANTHER" id="PTHR43560:SF1">
    <property type="entry name" value="ION-TRANSLOCATING OXIDOREDUCTASE COMPLEX SUBUNIT B"/>
    <property type="match status" value="1"/>
</dbReference>
<dbReference type="InterPro" id="IPR007202">
    <property type="entry name" value="4Fe-4S_dom"/>
</dbReference>
<dbReference type="PROSITE" id="PS00198">
    <property type="entry name" value="4FE4S_FER_1"/>
    <property type="match status" value="1"/>
</dbReference>
<keyword evidence="4" id="KW-0411">Iron-sulfur</keyword>
<dbReference type="InterPro" id="IPR004108">
    <property type="entry name" value="Fe_hydrogenase_lsu_C"/>
</dbReference>
<keyword evidence="1" id="KW-0004">4Fe-4S</keyword>
<evidence type="ECO:0000256" key="4">
    <source>
        <dbReference type="ARBA" id="ARBA00023014"/>
    </source>
</evidence>
<evidence type="ECO:0000259" key="6">
    <source>
        <dbReference type="PROSITE" id="PS51656"/>
    </source>
</evidence>
<sequence>MRSCPTGAIRIRNGKAVITDNKCVDCGECMQVCPHKAIYIKQDDFGRLFNYRYRVCLVPTTFIGQFEEKYNTKAIYSCIMKLGFTHIYEVEHEMSRMVQLYNMYMDEHPEITTFISPYCPAVTRLIQVRFPSLVDNVIHVRAPLELASRVITKRLMDEGASRQSIGVFYVTPCAAKIAAVKYPVSGKETYVSGVINMDFLYNKVLLMLHDSDKNAQPINHALTSKDVLWSLSGGEAPHFKGAHYAVDGLKNVLDFLEKLEDDAVDAPGLVEMRMCDQGCVGGVLSINNRFVARKRLEYRARLFERLERSKLRTPTGDDKTLTQEMIDVMTIPEIKPRSIFKLNDNFAEAFKMAERMKKIEKALPGVNCSACGAPSCAALAEDIVRGDAGIDTCIFINRHSQASEDAIRSIWGDRVKTKEINKDNKDNL</sequence>
<feature type="domain" description="4Fe-4S" evidence="6">
    <location>
        <begin position="351"/>
        <end position="410"/>
    </location>
</feature>
<dbReference type="InterPro" id="IPR050395">
    <property type="entry name" value="4Fe4S_Ferredoxin_RnfB"/>
</dbReference>
<reference evidence="7" key="1">
    <citation type="submission" date="2008-11" db="EMBL/GenBank/DDBJ databases">
        <title>Isolation and characterization of a fructose-1,6-bisphosphatase in Bacteroides sp. from a rumen metagenomic library.</title>
        <authorList>
            <person name="Wang J."/>
            <person name="Liu K."/>
            <person name="Zhao S."/>
            <person name="Bu D."/>
            <person name="Li D."/>
            <person name="Yu P."/>
            <person name="Wei H."/>
            <person name="Zhou L."/>
        </authorList>
    </citation>
    <scope>NUCLEOTIDE SEQUENCE</scope>
</reference>
<evidence type="ECO:0000313" key="7">
    <source>
        <dbReference type="EMBL" id="ACM91020.1"/>
    </source>
</evidence>
<dbReference type="InterPro" id="IPR017896">
    <property type="entry name" value="4Fe4S_Fe-S-bd"/>
</dbReference>
<protein>
    <submittedName>
        <fullName evidence="7">C-terminal:putative Fe-S cluster</fullName>
    </submittedName>
</protein>
<dbReference type="Gene3D" id="1.10.15.40">
    <property type="entry name" value="Electron transport complex subunit B, putative Fe-S cluster"/>
    <property type="match status" value="1"/>
</dbReference>